<dbReference type="SUPFAM" id="SSF52047">
    <property type="entry name" value="RNI-like"/>
    <property type="match status" value="1"/>
</dbReference>
<comment type="caution">
    <text evidence="1">The sequence shown here is derived from an EMBL/GenBank/DDBJ whole genome shotgun (WGS) entry which is preliminary data.</text>
</comment>
<dbReference type="Proteomes" id="UP001633002">
    <property type="component" value="Unassembled WGS sequence"/>
</dbReference>
<evidence type="ECO:0000313" key="2">
    <source>
        <dbReference type="Proteomes" id="UP001633002"/>
    </source>
</evidence>
<evidence type="ECO:0000313" key="1">
    <source>
        <dbReference type="EMBL" id="KAL3690765.1"/>
    </source>
</evidence>
<protein>
    <submittedName>
        <fullName evidence="1">Uncharacterized protein</fullName>
    </submittedName>
</protein>
<dbReference type="PANTHER" id="PTHR47679:SF1">
    <property type="entry name" value="PROTEIN TORNADO 1"/>
    <property type="match status" value="1"/>
</dbReference>
<keyword evidence="2" id="KW-1185">Reference proteome</keyword>
<organism evidence="1 2">
    <name type="scientific">Riccia sorocarpa</name>
    <dbReference type="NCBI Taxonomy" id="122646"/>
    <lineage>
        <taxon>Eukaryota</taxon>
        <taxon>Viridiplantae</taxon>
        <taxon>Streptophyta</taxon>
        <taxon>Embryophyta</taxon>
        <taxon>Marchantiophyta</taxon>
        <taxon>Marchantiopsida</taxon>
        <taxon>Marchantiidae</taxon>
        <taxon>Marchantiales</taxon>
        <taxon>Ricciaceae</taxon>
        <taxon>Riccia</taxon>
    </lineage>
</organism>
<dbReference type="EMBL" id="JBJQOH010000003">
    <property type="protein sequence ID" value="KAL3690765.1"/>
    <property type="molecule type" value="Genomic_DNA"/>
</dbReference>
<dbReference type="PANTHER" id="PTHR47679">
    <property type="entry name" value="PROTEIN TORNADO 1"/>
    <property type="match status" value="1"/>
</dbReference>
<reference evidence="1 2" key="1">
    <citation type="submission" date="2024-09" db="EMBL/GenBank/DDBJ databases">
        <title>Chromosome-scale assembly of Riccia sorocarpa.</title>
        <authorList>
            <person name="Paukszto L."/>
        </authorList>
    </citation>
    <scope>NUCLEOTIDE SEQUENCE [LARGE SCALE GENOMIC DNA]</scope>
    <source>
        <strain evidence="1">LP-2024</strain>
        <tissue evidence="1">Aerial parts of the thallus</tissue>
    </source>
</reference>
<accession>A0ABD3HGP1</accession>
<dbReference type="Gene3D" id="3.80.10.10">
    <property type="entry name" value="Ribonuclease Inhibitor"/>
    <property type="match status" value="1"/>
</dbReference>
<proteinExistence type="predicted"/>
<gene>
    <name evidence="1" type="ORF">R1sor_004416</name>
</gene>
<sequence length="1111" mass="126507">MSPPVSLRTFDLSPYFYPQTFPEGSLLTGRIVHVIQLSTAVDLANRFCGLPSGTADPSVLAAALKAVGRNTSKHKLLMIDNVRGAESLSSEDWDSVFSPLLSDHSSLEAVCVVCTGMMLSAACSQIGHLLARSSTLEILWFGPLTDSDVYNKSDTGLSNAVVKTLSEGLVQTKCLRTVGVTGWFFGEKFADVLKSAFAANVSNTSLEWVDLPATVEGWGMAFEALFSNRYTALKKIRVKFDSGRGIKDGVDNFQMVAESLLRWQESDFATSREVHMDFVLPSNLEVGDAGHMTVLSCWDKWVSANERAHALMLETRLEFQEVGFGGDERFMNEILKRSTQIKNLHICLHWFGDQTWHRDYSIDVDRFSLLCESIQSTDSAESISIRDPGLLFDCCAPLLRCLQHKRRLKELTWHGFDGSYGEENFRSLMDLLHVNIYLKVADISWVPGGKKVLVQEALRRSREQATYFSILRDAKFSFEEARAARVFLCGHPLAGKTSLRVTMMTTRQKESRILEYWKRKDKMEQYDRDLGHEWASIVGHFRSEYERALNLHATPFHINAWDHEEVDLLVGNLFELMSEMLRKKTPQAPSVCCKLVSEILGRQDASSRQMLAQPVLGPRILRSYLKEIRIKGHGNQETSLSGDCDSENGLVTEGTLGNILKKLSESCRKKNISVDRHVLQDLLSESEWQYFGYRLLCADTNTSLTAATFPRFQIRFSKEIVTNDETCILQRNIIRLDHNREGYSIIIENAEDGAHIDVLFQFSKRQRRDEAMLYVTEHILQEFKKFCASPDGCRGVTLETAIIRPECSQRLTPQKYRKEQVILERHLKDLFRKTVEKKFNLGQVTWPRDSKEGDLDVFNYEHFWKAVPEAGLFKGSQQIVELLSERDVEEIMEPIRERSRLIVERLTEVEQQLDSQLPQSAEGGLNNLSDERLSWRSEGVSSGCTKEDKKFSELHEHLEHVREHVEEHVDKAIASLSEQLQAIRKDIHQLQERLHTTLLSITTKIDTMLDTQLPVVGGFIPELGDLSSGLVPVNKMTLTELNNRRLSSLPKVDEEVWKFLRETIEPAKIPEDFRLHLVRYNSEIVLAGQSCAWLCRKCIDEGEKNDILKQL</sequence>
<dbReference type="InterPro" id="IPR032675">
    <property type="entry name" value="LRR_dom_sf"/>
</dbReference>
<name>A0ABD3HGP1_9MARC</name>
<dbReference type="AlphaFoldDB" id="A0ABD3HGP1"/>